<name>A0AAD9EY67_DISEL</name>
<evidence type="ECO:0000313" key="2">
    <source>
        <dbReference type="EMBL" id="KAK1882529.1"/>
    </source>
</evidence>
<protein>
    <submittedName>
        <fullName evidence="2">Membrane-bound lytic murein transglycosylase A</fullName>
    </submittedName>
</protein>
<sequence>METALILDCESEPTDRFMWAQEGRVCPVISVVKSPVGIHGPAGGTGCESVLNLQEVSQQGPRDAVENSQPGEEYCRLREK</sequence>
<feature type="region of interest" description="Disordered" evidence="1">
    <location>
        <begin position="58"/>
        <end position="80"/>
    </location>
</feature>
<feature type="compositionally biased region" description="Polar residues" evidence="1">
    <location>
        <begin position="58"/>
        <end position="70"/>
    </location>
</feature>
<dbReference type="AlphaFoldDB" id="A0AAD9EY67"/>
<gene>
    <name evidence="2" type="ORF">KUDE01_023311</name>
</gene>
<dbReference type="Proteomes" id="UP001228049">
    <property type="component" value="Unassembled WGS sequence"/>
</dbReference>
<accession>A0AAD9EY67</accession>
<comment type="caution">
    <text evidence="2">The sequence shown here is derived from an EMBL/GenBank/DDBJ whole genome shotgun (WGS) entry which is preliminary data.</text>
</comment>
<evidence type="ECO:0000313" key="3">
    <source>
        <dbReference type="Proteomes" id="UP001228049"/>
    </source>
</evidence>
<proteinExistence type="predicted"/>
<organism evidence="2 3">
    <name type="scientific">Dissostichus eleginoides</name>
    <name type="common">Patagonian toothfish</name>
    <name type="synonym">Dissostichus amissus</name>
    <dbReference type="NCBI Taxonomy" id="100907"/>
    <lineage>
        <taxon>Eukaryota</taxon>
        <taxon>Metazoa</taxon>
        <taxon>Chordata</taxon>
        <taxon>Craniata</taxon>
        <taxon>Vertebrata</taxon>
        <taxon>Euteleostomi</taxon>
        <taxon>Actinopterygii</taxon>
        <taxon>Neopterygii</taxon>
        <taxon>Teleostei</taxon>
        <taxon>Neoteleostei</taxon>
        <taxon>Acanthomorphata</taxon>
        <taxon>Eupercaria</taxon>
        <taxon>Perciformes</taxon>
        <taxon>Notothenioidei</taxon>
        <taxon>Nototheniidae</taxon>
        <taxon>Dissostichus</taxon>
    </lineage>
</organism>
<keyword evidence="3" id="KW-1185">Reference proteome</keyword>
<dbReference type="EMBL" id="JASDAP010000023">
    <property type="protein sequence ID" value="KAK1882529.1"/>
    <property type="molecule type" value="Genomic_DNA"/>
</dbReference>
<reference evidence="2" key="1">
    <citation type="submission" date="2023-04" db="EMBL/GenBank/DDBJ databases">
        <title>Chromosome-level genome of Chaenocephalus aceratus.</title>
        <authorList>
            <person name="Park H."/>
        </authorList>
    </citation>
    <scope>NUCLEOTIDE SEQUENCE</scope>
    <source>
        <strain evidence="2">DE</strain>
        <tissue evidence="2">Muscle</tissue>
    </source>
</reference>
<evidence type="ECO:0000256" key="1">
    <source>
        <dbReference type="SAM" id="MobiDB-lite"/>
    </source>
</evidence>